<evidence type="ECO:0000256" key="8">
    <source>
        <dbReference type="ARBA" id="ARBA00023326"/>
    </source>
</evidence>
<proteinExistence type="predicted"/>
<dbReference type="EC" id="3.5.1.41" evidence="9"/>
<keyword evidence="3" id="KW-0336">GPI-anchor</keyword>
<dbReference type="OrthoDB" id="407355at2759"/>
<sequence>MTMIVLTALACTLRLLGSPSYGSLASSAGLRDHRGRIEHFSYPPEDVPGPKPLSAWVKQYERAKSQGLIPSIRPSVLNNGEPEYPSYSQSTISNPKNICSWTVSGCYSPDDIVTAPHGAMGISFDDGPQKPTAELLSFLKRNNQSATHFMIGSRIHERPRLLLKTVNKNHDHIAVHTWSRESLHLAVLIPHQHKRSISLKHLTDACEHSITNQTRPRCETDMTTMTDKQVLGEIGWTMQIIYDLTGLVPAFWRPPYGLSHPNSNFFMVGDVDNRVRAISRHVFGLKTVMWSTDPNDWCLSDQSSPGSDCTPGSGPQNIHQLIHDLKHRIHHGVSGSRFPKHGIISLEHELSFRTVESFIKTYPLAKSLGWNTRPIPDLFGLKWYQQPVHNSNRTGILPQLNQSPYINHTALNNITNLLQGDVLAHRNESAAVNHSHQINSSLAIIPAKNDGYRLHSSRILVSLSSFISFPLVYIFPLHLDILTSLHSLVW</sequence>
<dbReference type="EMBL" id="LAVV01002699">
    <property type="protein sequence ID" value="KNZ62645.1"/>
    <property type="molecule type" value="Genomic_DNA"/>
</dbReference>
<gene>
    <name evidence="13" type="ORF">VP01_1242g1</name>
</gene>
<dbReference type="SUPFAM" id="SSF88713">
    <property type="entry name" value="Glycoside hydrolase/deacetylase"/>
    <property type="match status" value="1"/>
</dbReference>
<name>A0A0L6VR31_9BASI</name>
<dbReference type="STRING" id="27349.A0A0L6VR31"/>
<accession>A0A0L6VR31</accession>
<evidence type="ECO:0000256" key="9">
    <source>
        <dbReference type="ARBA" id="ARBA00024056"/>
    </source>
</evidence>
<evidence type="ECO:0000256" key="7">
    <source>
        <dbReference type="ARBA" id="ARBA00023288"/>
    </source>
</evidence>
<organism evidence="13 14">
    <name type="scientific">Puccinia sorghi</name>
    <dbReference type="NCBI Taxonomy" id="27349"/>
    <lineage>
        <taxon>Eukaryota</taxon>
        <taxon>Fungi</taxon>
        <taxon>Dikarya</taxon>
        <taxon>Basidiomycota</taxon>
        <taxon>Pucciniomycotina</taxon>
        <taxon>Pucciniomycetes</taxon>
        <taxon>Pucciniales</taxon>
        <taxon>Pucciniaceae</taxon>
        <taxon>Puccinia</taxon>
    </lineage>
</organism>
<dbReference type="GO" id="GO:0009272">
    <property type="term" value="P:fungal-type cell wall biogenesis"/>
    <property type="evidence" value="ECO:0007669"/>
    <property type="project" value="UniProtKB-ARBA"/>
</dbReference>
<comment type="subcellular location">
    <subcellularLocation>
        <location evidence="2">Cell membrane</location>
        <topology evidence="2">Lipid-anchor</topology>
        <topology evidence="2">GPI-anchor</topology>
    </subcellularLocation>
</comment>
<dbReference type="GO" id="GO:0004099">
    <property type="term" value="F:chitin deacetylase activity"/>
    <property type="evidence" value="ECO:0007669"/>
    <property type="project" value="UniProtKB-EC"/>
</dbReference>
<evidence type="ECO:0000256" key="5">
    <source>
        <dbReference type="ARBA" id="ARBA00023277"/>
    </source>
</evidence>
<evidence type="ECO:0000259" key="12">
    <source>
        <dbReference type="PROSITE" id="PS51677"/>
    </source>
</evidence>
<evidence type="ECO:0000256" key="3">
    <source>
        <dbReference type="ARBA" id="ARBA00022622"/>
    </source>
</evidence>
<evidence type="ECO:0000256" key="11">
    <source>
        <dbReference type="SAM" id="SignalP"/>
    </source>
</evidence>
<dbReference type="InterPro" id="IPR002509">
    <property type="entry name" value="NODB_dom"/>
</dbReference>
<comment type="catalytic activity">
    <reaction evidence="10">
        <text>[(1-&gt;4)-N-acetyl-beta-D-glucosaminyl](n) + n H2O = chitosan + n acetate</text>
        <dbReference type="Rhea" id="RHEA:10464"/>
        <dbReference type="Rhea" id="RHEA-COMP:9593"/>
        <dbReference type="Rhea" id="RHEA-COMP:9597"/>
        <dbReference type="ChEBI" id="CHEBI:15377"/>
        <dbReference type="ChEBI" id="CHEBI:17029"/>
        <dbReference type="ChEBI" id="CHEBI:30089"/>
        <dbReference type="ChEBI" id="CHEBI:57704"/>
        <dbReference type="EC" id="3.5.1.41"/>
    </reaction>
    <physiologicalReaction direction="left-to-right" evidence="10">
        <dbReference type="Rhea" id="RHEA:10465"/>
    </physiologicalReaction>
</comment>
<keyword evidence="11" id="KW-0732">Signal</keyword>
<evidence type="ECO:0000256" key="2">
    <source>
        <dbReference type="ARBA" id="ARBA00004609"/>
    </source>
</evidence>
<comment type="cofactor">
    <cofactor evidence="1">
        <name>Co(2+)</name>
        <dbReference type="ChEBI" id="CHEBI:48828"/>
    </cofactor>
</comment>
<dbReference type="AlphaFoldDB" id="A0A0L6VR31"/>
<evidence type="ECO:0000256" key="4">
    <source>
        <dbReference type="ARBA" id="ARBA00023024"/>
    </source>
</evidence>
<keyword evidence="8" id="KW-0624">Polysaccharide degradation</keyword>
<dbReference type="Proteomes" id="UP000037035">
    <property type="component" value="Unassembled WGS sequence"/>
</dbReference>
<dbReference type="VEuPathDB" id="FungiDB:VP01_1242g1"/>
<dbReference type="PROSITE" id="PS51677">
    <property type="entry name" value="NODB"/>
    <property type="match status" value="1"/>
</dbReference>
<dbReference type="GO" id="GO:0000272">
    <property type="term" value="P:polysaccharide catabolic process"/>
    <property type="evidence" value="ECO:0007669"/>
    <property type="project" value="UniProtKB-KW"/>
</dbReference>
<protein>
    <recommendedName>
        <fullName evidence="9">chitin deacetylase</fullName>
        <ecNumber evidence="9">3.5.1.41</ecNumber>
    </recommendedName>
</protein>
<evidence type="ECO:0000313" key="14">
    <source>
        <dbReference type="Proteomes" id="UP000037035"/>
    </source>
</evidence>
<dbReference type="GO" id="GO:0098552">
    <property type="term" value="C:side of membrane"/>
    <property type="evidence" value="ECO:0007669"/>
    <property type="project" value="UniProtKB-KW"/>
</dbReference>
<evidence type="ECO:0000313" key="13">
    <source>
        <dbReference type="EMBL" id="KNZ62645.1"/>
    </source>
</evidence>
<feature type="domain" description="NodB homology" evidence="12">
    <location>
        <begin position="118"/>
        <end position="373"/>
    </location>
</feature>
<dbReference type="Gene3D" id="3.20.20.370">
    <property type="entry name" value="Glycoside hydrolase/deacetylase"/>
    <property type="match status" value="1"/>
</dbReference>
<feature type="chain" id="PRO_5005568642" description="chitin deacetylase" evidence="11">
    <location>
        <begin position="18"/>
        <end position="490"/>
    </location>
</feature>
<comment type="caution">
    <text evidence="13">The sequence shown here is derived from an EMBL/GenBank/DDBJ whole genome shotgun (WGS) entry which is preliminary data.</text>
</comment>
<dbReference type="PANTHER" id="PTHR10587">
    <property type="entry name" value="GLYCOSYL TRANSFERASE-RELATED"/>
    <property type="match status" value="1"/>
</dbReference>
<evidence type="ECO:0000256" key="1">
    <source>
        <dbReference type="ARBA" id="ARBA00001941"/>
    </source>
</evidence>
<dbReference type="InterPro" id="IPR050248">
    <property type="entry name" value="Polysacc_deacetylase_ArnD"/>
</dbReference>
<keyword evidence="14" id="KW-1185">Reference proteome</keyword>
<dbReference type="Pfam" id="PF01522">
    <property type="entry name" value="Polysacc_deac_1"/>
    <property type="match status" value="1"/>
</dbReference>
<keyword evidence="3" id="KW-0472">Membrane</keyword>
<evidence type="ECO:0000256" key="10">
    <source>
        <dbReference type="ARBA" id="ARBA00048494"/>
    </source>
</evidence>
<keyword evidence="4" id="KW-0146">Chitin degradation</keyword>
<keyword evidence="3" id="KW-0325">Glycoprotein</keyword>
<keyword evidence="6" id="KW-0170">Cobalt</keyword>
<evidence type="ECO:0000256" key="6">
    <source>
        <dbReference type="ARBA" id="ARBA00023285"/>
    </source>
</evidence>
<dbReference type="PANTHER" id="PTHR10587:SF135">
    <property type="entry name" value="CHITIN DEACETYLASE 3"/>
    <property type="match status" value="1"/>
</dbReference>
<keyword evidence="5" id="KW-0119">Carbohydrate metabolism</keyword>
<dbReference type="InterPro" id="IPR011330">
    <property type="entry name" value="Glyco_hydro/deAcase_b/a-brl"/>
</dbReference>
<reference evidence="13 14" key="1">
    <citation type="submission" date="2015-08" db="EMBL/GenBank/DDBJ databases">
        <title>Next Generation Sequencing and Analysis of the Genome of Puccinia sorghi L Schw, the Causal Agent of Maize Common Rust.</title>
        <authorList>
            <person name="Rochi L."/>
            <person name="Burguener G."/>
            <person name="Darino M."/>
            <person name="Turjanski A."/>
            <person name="Kreff E."/>
            <person name="Dieguez M.J."/>
            <person name="Sacco F."/>
        </authorList>
    </citation>
    <scope>NUCLEOTIDE SEQUENCE [LARGE SCALE GENOMIC DNA]</scope>
    <source>
        <strain evidence="13 14">RO10H11247</strain>
    </source>
</reference>
<feature type="signal peptide" evidence="11">
    <location>
        <begin position="1"/>
        <end position="17"/>
    </location>
</feature>
<keyword evidence="7" id="KW-0449">Lipoprotein</keyword>
<dbReference type="GO" id="GO:0006032">
    <property type="term" value="P:chitin catabolic process"/>
    <property type="evidence" value="ECO:0007669"/>
    <property type="project" value="UniProtKB-KW"/>
</dbReference>
<dbReference type="GO" id="GO:0005886">
    <property type="term" value="C:plasma membrane"/>
    <property type="evidence" value="ECO:0007669"/>
    <property type="project" value="UniProtKB-SubCell"/>
</dbReference>